<evidence type="ECO:0000256" key="2">
    <source>
        <dbReference type="SAM" id="SignalP"/>
    </source>
</evidence>
<accession>A0ABP6RXS6</accession>
<dbReference type="Proteomes" id="UP001500483">
    <property type="component" value="Unassembled WGS sequence"/>
</dbReference>
<feature type="signal peptide" evidence="2">
    <location>
        <begin position="1"/>
        <end position="27"/>
    </location>
</feature>
<name>A0ABP6RXS6_9PSEU</name>
<dbReference type="EMBL" id="BAAAYK010000038">
    <property type="protein sequence ID" value="GAA3362941.1"/>
    <property type="molecule type" value="Genomic_DNA"/>
</dbReference>
<keyword evidence="2" id="KW-0732">Signal</keyword>
<feature type="region of interest" description="Disordered" evidence="1">
    <location>
        <begin position="75"/>
        <end position="117"/>
    </location>
</feature>
<evidence type="ECO:0000256" key="1">
    <source>
        <dbReference type="SAM" id="MobiDB-lite"/>
    </source>
</evidence>
<proteinExistence type="predicted"/>
<evidence type="ECO:0000313" key="3">
    <source>
        <dbReference type="EMBL" id="GAA3362941.1"/>
    </source>
</evidence>
<gene>
    <name evidence="3" type="ORF">GCM10020366_52890</name>
</gene>
<feature type="chain" id="PRO_5046729675" evidence="2">
    <location>
        <begin position="28"/>
        <end position="117"/>
    </location>
</feature>
<keyword evidence="4" id="KW-1185">Reference proteome</keyword>
<reference evidence="4" key="1">
    <citation type="journal article" date="2019" name="Int. J. Syst. Evol. Microbiol.">
        <title>The Global Catalogue of Microorganisms (GCM) 10K type strain sequencing project: providing services to taxonomists for standard genome sequencing and annotation.</title>
        <authorList>
            <consortium name="The Broad Institute Genomics Platform"/>
            <consortium name="The Broad Institute Genome Sequencing Center for Infectious Disease"/>
            <person name="Wu L."/>
            <person name="Ma J."/>
        </authorList>
    </citation>
    <scope>NUCLEOTIDE SEQUENCE [LARGE SCALE GENOMIC DNA]</scope>
    <source>
        <strain evidence="4">JCM 9687</strain>
    </source>
</reference>
<organism evidence="3 4">
    <name type="scientific">Saccharopolyspora gregorii</name>
    <dbReference type="NCBI Taxonomy" id="33914"/>
    <lineage>
        <taxon>Bacteria</taxon>
        <taxon>Bacillati</taxon>
        <taxon>Actinomycetota</taxon>
        <taxon>Actinomycetes</taxon>
        <taxon>Pseudonocardiales</taxon>
        <taxon>Pseudonocardiaceae</taxon>
        <taxon>Saccharopolyspora</taxon>
    </lineage>
</organism>
<protein>
    <submittedName>
        <fullName evidence="3">Uncharacterized protein</fullName>
    </submittedName>
</protein>
<sequence>MMSIRKKVVVAAAGLAVVLGGAGGAVAFAGTSDEPGRPVRCAPVTPLDRDQPGLVVEPAKPLEGAEDEIVGCAPTPPVRPGRHVVPAQPGWPAQDAAPARPGQDGAPARPVQGADAE</sequence>
<dbReference type="RefSeq" id="WP_258346048.1">
    <property type="nucleotide sequence ID" value="NZ_BAAAYK010000038.1"/>
</dbReference>
<evidence type="ECO:0000313" key="4">
    <source>
        <dbReference type="Proteomes" id="UP001500483"/>
    </source>
</evidence>
<comment type="caution">
    <text evidence="3">The sequence shown here is derived from an EMBL/GenBank/DDBJ whole genome shotgun (WGS) entry which is preliminary data.</text>
</comment>